<dbReference type="EMBL" id="KV425953">
    <property type="protein sequence ID" value="KZV95694.1"/>
    <property type="molecule type" value="Genomic_DNA"/>
</dbReference>
<evidence type="ECO:0000313" key="2">
    <source>
        <dbReference type="EMBL" id="KZV95694.1"/>
    </source>
</evidence>
<feature type="region of interest" description="Disordered" evidence="1">
    <location>
        <begin position="1751"/>
        <end position="1808"/>
    </location>
</feature>
<organism evidence="2 3">
    <name type="scientific">Exidia glandulosa HHB12029</name>
    <dbReference type="NCBI Taxonomy" id="1314781"/>
    <lineage>
        <taxon>Eukaryota</taxon>
        <taxon>Fungi</taxon>
        <taxon>Dikarya</taxon>
        <taxon>Basidiomycota</taxon>
        <taxon>Agaricomycotina</taxon>
        <taxon>Agaricomycetes</taxon>
        <taxon>Auriculariales</taxon>
        <taxon>Exidiaceae</taxon>
        <taxon>Exidia</taxon>
    </lineage>
</organism>
<accession>A0A165K2K8</accession>
<evidence type="ECO:0000313" key="3">
    <source>
        <dbReference type="Proteomes" id="UP000077266"/>
    </source>
</evidence>
<dbReference type="Proteomes" id="UP000077266">
    <property type="component" value="Unassembled WGS sequence"/>
</dbReference>
<feature type="compositionally biased region" description="Low complexity" evidence="1">
    <location>
        <begin position="115"/>
        <end position="137"/>
    </location>
</feature>
<sequence>MSTSALVASTDLLRSKGVNDVPFIVPVPLCSRSRGMGLVIWLNRLPRADEVCCTTCGVSAQFIIIIHGKHDNKAGVVFYICTICSRGRRAGDRSFAGFTKSTQIFRTYTKYSERAATPKSSPTSSSQAPTTPSSSIPALLPSAPPAIHVLMGVLHDLMGKESREGGSKLQDALKKAIAADAARDVVAATPSVPTIAVDVASTSTTSTGPSTRGAWQASAPHKAVAAMKARAAALSKPIPGARAPIAPQPRATRKVIASIAPKPKKTIWRLVATNMKDETITLLFELPEGTVILLWEDLPDVFRSVAARHAVELLHHTRHIWTPFGLNDVFDLVTGGDDIVKARIVSATKRPTELIIEISSDEDEDADTNRRSGGGSSSGTSVTSSSSKGKRKQRTVSFTSPSSQIDASDDFFSPDDAPAVTVQDGCRTWIFALVGVRARLSRRVSIWVSRLTIVVADSCPSAFPESSGRDLRPDNDRTEPVTRRAWVPDTELYNDPYISKFLLAERDPENRERMEIRFRAWLNARPDVPPRTEARSNYIIDMQTYMKARAMYKTSLTVHETSKKRFYSRIVERVPSLQPLRPTTPCPTLPPASTEYIQWWEQAVREYKQLEAQHPWSDFPETPSEFAEFESRIEVVLFQFDEWFKGVDKFVDACWKEYNAMLPKLTEEEKLYLGAGEVDGSSLPRLELPPKMPRGIPFLFGDSNRDATAPILKALGAPEEQPIDNDPSAPKLSRHFYIQGYAELPVVPNKLWEAASARYPAGDPRRMNPFNPGEARTILVVSNVDYLPPIPPDEYPTRRVDGTFGPHEESRYTQWHKWHRWHMPFIPSHKSGDPARLTHQTLTGRMEWYLPVEEHYVKREAYGEGDEMFMPTKELHAALTKMWKEVVHEFVQTVPLKRRGTPIEVRERGDQALMYLTGYELTWRDMIDTLVGLQRAALELRGWAALVQAEKEQFEHDAKGHKFNYAADTIKYGWKWARGVFTSDLEVAKRIAQFRVPVWFFASYDLEHHKDAGWKQLKRLPATHDRRRWAEAKPAAWMESYIETNYSHEVPDDVASSFVEDVPEPIRLPTPPRRRDPPLRPFSVMTGTAYGQGASQDRGWGNRRRNESRDSGGGRGQRGGARPQVVRDFQHPTPPMPPPQPSYSQPQYDNNAYEDDMSMDYGDFNDASHNAPPLQITSSSSTTSAQLVPKSTAVPADESRAKAETPTTATSEPSKTDGATSDSGMKMTAPDSEESTAQVNPRTQSTLDTYAVQPYATATGGATITAVATRAEGTLDGEVMDVDAPRPDATTTMTSASASEGGSQKRSQKRKGGAMGGDKKKVKGGDNAPRPKSVLVKPKNHTSFKWQRTPPDWYMEPAEFMAAYVENVDKGTRRMRVLAETSTLAVPQKTREVLKRFRMPIPQHLANSLSETVTTNMFAMLTDILPDWVRVLGTGSVADVQGYASGVWKSILKGLAPPNETELMAEQLGLARRHIRANARFTEVEEDDMGGLATLALKLAPLAPVAATTTTSPTASPTLTTNSSLPTTVPTTRATTPTGEMMDWYGEEEEGTDVPFGYDAEKRVLRQPRQDERPLAREEERYLYEPPLWRKTGVGQQRAQSDFTWWIQVDPEGDLPDDAIVVVRRGKKDLLDSRIASDEWWCYDHTAVMLFNGLADPAGQHAVGERLTRTIHLCRYDGGRRLVVERTRDFRLWKSQPLSDRLEVPLEPEGPIGCRTTTCAFKNDGKHDVIMKLFPMMTRFYDASGRWNRAPTPLSTPSTSTPSTSAPSTSTQHRTTSSASSESTTASTTHASVTSTPPAPTPNAASSSILPVPSSSALLAREPQKFKTLRDYCAVSGARSINGHALPPYDPPALQDPDNPYVWPPVPWKTYILWFTMELAFRYELYALDAMLRRIHGIAQNMTNLQRQQAIGLIWAADDSPESRSFVPRESNPLTSENWKDRCGAILRFYDIVRTWPRVAEAPMLLPSSVPPTFANFFEFEQVERAVWMAFAQTYQDYFSRDAPLPRPRPPVPAA</sequence>
<reference evidence="2 3" key="1">
    <citation type="journal article" date="2016" name="Mol. Biol. Evol.">
        <title>Comparative Genomics of Early-Diverging Mushroom-Forming Fungi Provides Insights into the Origins of Lignocellulose Decay Capabilities.</title>
        <authorList>
            <person name="Nagy L.G."/>
            <person name="Riley R."/>
            <person name="Tritt A."/>
            <person name="Adam C."/>
            <person name="Daum C."/>
            <person name="Floudas D."/>
            <person name="Sun H."/>
            <person name="Yadav J.S."/>
            <person name="Pangilinan J."/>
            <person name="Larsson K.H."/>
            <person name="Matsuura K."/>
            <person name="Barry K."/>
            <person name="Labutti K."/>
            <person name="Kuo R."/>
            <person name="Ohm R.A."/>
            <person name="Bhattacharya S.S."/>
            <person name="Shirouzu T."/>
            <person name="Yoshinaga Y."/>
            <person name="Martin F.M."/>
            <person name="Grigoriev I.V."/>
            <person name="Hibbett D.S."/>
        </authorList>
    </citation>
    <scope>NUCLEOTIDE SEQUENCE [LARGE SCALE GENOMIC DNA]</scope>
    <source>
        <strain evidence="2 3">HHB12029</strain>
    </source>
</reference>
<feature type="region of interest" description="Disordered" evidence="1">
    <location>
        <begin position="1063"/>
        <end position="1247"/>
    </location>
</feature>
<gene>
    <name evidence="2" type="ORF">EXIGLDRAFT_819834</name>
</gene>
<feature type="compositionally biased region" description="Polar residues" evidence="1">
    <location>
        <begin position="1205"/>
        <end position="1223"/>
    </location>
</feature>
<dbReference type="OrthoDB" id="3026189at2759"/>
<feature type="region of interest" description="Disordered" evidence="1">
    <location>
        <begin position="113"/>
        <end position="137"/>
    </location>
</feature>
<dbReference type="InterPro" id="IPR052660">
    <property type="entry name" value="Erythrocyte_Invasion_ImmMod"/>
</dbReference>
<name>A0A165K2K8_EXIGL</name>
<dbReference type="PANTHER" id="PTHR16021">
    <property type="entry name" value="MANSC DOMAIN CONTAINING PROTEIN 1"/>
    <property type="match status" value="1"/>
</dbReference>
<feature type="compositionally biased region" description="Low complexity" evidence="1">
    <location>
        <begin position="1289"/>
        <end position="1299"/>
    </location>
</feature>
<feature type="compositionally biased region" description="Polar residues" evidence="1">
    <location>
        <begin position="395"/>
        <end position="405"/>
    </location>
</feature>
<feature type="compositionally biased region" description="Pro residues" evidence="1">
    <location>
        <begin position="1132"/>
        <end position="1141"/>
    </location>
</feature>
<feature type="compositionally biased region" description="Low complexity" evidence="1">
    <location>
        <begin position="378"/>
        <end position="387"/>
    </location>
</feature>
<feature type="region of interest" description="Disordered" evidence="1">
    <location>
        <begin position="356"/>
        <end position="411"/>
    </location>
</feature>
<protein>
    <submittedName>
        <fullName evidence="2">Uncharacterized protein</fullName>
    </submittedName>
</protein>
<keyword evidence="3" id="KW-1185">Reference proteome</keyword>
<feature type="region of interest" description="Disordered" evidence="1">
    <location>
        <begin position="1508"/>
        <end position="1539"/>
    </location>
</feature>
<dbReference type="PANTHER" id="PTHR16021:SF13">
    <property type="entry name" value="ETS DOMAIN-CONTAINING PROTEIN-RELATED"/>
    <property type="match status" value="1"/>
</dbReference>
<feature type="region of interest" description="Disordered" evidence="1">
    <location>
        <begin position="1279"/>
        <end position="1335"/>
    </location>
</feature>
<feature type="compositionally biased region" description="Polar residues" evidence="1">
    <location>
        <begin position="1235"/>
        <end position="1247"/>
    </location>
</feature>
<proteinExistence type="predicted"/>
<dbReference type="InParanoid" id="A0A165K2K8"/>
<evidence type="ECO:0000256" key="1">
    <source>
        <dbReference type="SAM" id="MobiDB-lite"/>
    </source>
</evidence>
<feature type="compositionally biased region" description="Low complexity" evidence="1">
    <location>
        <begin position="1508"/>
        <end position="1538"/>
    </location>
</feature>